<evidence type="ECO:0000313" key="1">
    <source>
        <dbReference type="EMBL" id="EAU67458.1"/>
    </source>
</evidence>
<dbReference type="AlphaFoldDB" id="Q095N9"/>
<dbReference type="Proteomes" id="UP000032702">
    <property type="component" value="Unassembled WGS sequence"/>
</dbReference>
<dbReference type="EMBL" id="AAMD01000033">
    <property type="protein sequence ID" value="EAU67458.1"/>
    <property type="molecule type" value="Genomic_DNA"/>
</dbReference>
<accession>Q095N9</accession>
<reference evidence="1 2" key="1">
    <citation type="submission" date="2006-04" db="EMBL/GenBank/DDBJ databases">
        <authorList>
            <person name="Nierman W.C."/>
        </authorList>
    </citation>
    <scope>NUCLEOTIDE SEQUENCE [LARGE SCALE GENOMIC DNA]</scope>
    <source>
        <strain evidence="1 2">DW4/3-1</strain>
    </source>
</reference>
<gene>
    <name evidence="1" type="ORF">STIAU_1663</name>
</gene>
<sequence>MRHVRASASVTVYPPGSMLCPGPALLADLPAACVQVVGDQRELLLVVGILGRGLEPGHAGPHARLDEDAHDRVDLEHVELSVRLGANHVDDGRRDAHGAGGRLRQALLLFGRDDRQHLAALGDVRLEPVGALAAVSPDHLSVEDLDPVVVQPELDELLQVIRVHEVAGGEDEVPQGLDIIELHDALAAVIAPGLEDDALPAGEPRLELAERHLVAEQERRRHVDAVLVQQEVRGGLVFASREGSPVVHDPYTRELQQPEDVVLEAVLLVRVHVVQHVELRQVEAILGVDAPVEAVALPHVEAVDDGVTPLLQAALEPRLDLVAAVILIHPEADDASGHGVTSARDGLKGLGGQEDTELTELLDERLGHRADARGVVREIHGRESKPLEQLLGAVVLAQSESREDGELIGELPHHGDGAVILPAHLPQRAPVQGARGRGVHADVPPVRVGIVLVEDLELVELGVIPDGHGLVREREHAEHEVPGVLVDEEALRHLIVFDVLSGVANDERTPEVDRAVGEQLVGAPVLLGGDLLVHVLERVVAHRLEADGERRTVRRFEP</sequence>
<evidence type="ECO:0000313" key="2">
    <source>
        <dbReference type="Proteomes" id="UP000032702"/>
    </source>
</evidence>
<comment type="caution">
    <text evidence="1">The sequence shown here is derived from an EMBL/GenBank/DDBJ whole genome shotgun (WGS) entry which is preliminary data.</text>
</comment>
<name>Q095N9_STIAD</name>
<protein>
    <submittedName>
        <fullName evidence="1">Uncharacterized protein</fullName>
    </submittedName>
</protein>
<organism evidence="1 2">
    <name type="scientific">Stigmatella aurantiaca (strain DW4/3-1)</name>
    <dbReference type="NCBI Taxonomy" id="378806"/>
    <lineage>
        <taxon>Bacteria</taxon>
        <taxon>Pseudomonadati</taxon>
        <taxon>Myxococcota</taxon>
        <taxon>Myxococcia</taxon>
        <taxon>Myxococcales</taxon>
        <taxon>Cystobacterineae</taxon>
        <taxon>Archangiaceae</taxon>
        <taxon>Stigmatella</taxon>
    </lineage>
</organism>
<proteinExistence type="predicted"/>